<evidence type="ECO:0000313" key="2">
    <source>
        <dbReference type="Proteomes" id="UP000503540"/>
    </source>
</evidence>
<dbReference type="PANTHER" id="PTHR34853">
    <property type="match status" value="1"/>
</dbReference>
<dbReference type="PANTHER" id="PTHR34853:SF1">
    <property type="entry name" value="LIPASE 5"/>
    <property type="match status" value="1"/>
</dbReference>
<organism evidence="1 2">
    <name type="scientific">Nocardia arthritidis</name>
    <dbReference type="NCBI Taxonomy" id="228602"/>
    <lineage>
        <taxon>Bacteria</taxon>
        <taxon>Bacillati</taxon>
        <taxon>Actinomycetota</taxon>
        <taxon>Actinomycetes</taxon>
        <taxon>Mycobacteriales</taxon>
        <taxon>Nocardiaceae</taxon>
        <taxon>Nocardia</taxon>
    </lineage>
</organism>
<name>A0A6G9Y8R8_9NOCA</name>
<dbReference type="Gene3D" id="1.10.260.130">
    <property type="match status" value="1"/>
</dbReference>
<protein>
    <submittedName>
        <fullName evidence="1">Lipase</fullName>
    </submittedName>
</protein>
<dbReference type="GO" id="GO:0016042">
    <property type="term" value="P:lipid catabolic process"/>
    <property type="evidence" value="ECO:0007669"/>
    <property type="project" value="InterPro"/>
</dbReference>
<dbReference type="Pfam" id="PF03583">
    <property type="entry name" value="LIP"/>
    <property type="match status" value="1"/>
</dbReference>
<dbReference type="InterPro" id="IPR005152">
    <property type="entry name" value="Lipase_secreted"/>
</dbReference>
<dbReference type="Proteomes" id="UP000503540">
    <property type="component" value="Chromosome"/>
</dbReference>
<dbReference type="GO" id="GO:0004806">
    <property type="term" value="F:triacylglycerol lipase activity"/>
    <property type="evidence" value="ECO:0007669"/>
    <property type="project" value="InterPro"/>
</dbReference>
<evidence type="ECO:0000313" key="1">
    <source>
        <dbReference type="EMBL" id="QIS09568.1"/>
    </source>
</evidence>
<dbReference type="SUPFAM" id="SSF53474">
    <property type="entry name" value="alpha/beta-Hydrolases"/>
    <property type="match status" value="1"/>
</dbReference>
<accession>A0A6G9Y8R8</accession>
<dbReference type="PIRSF" id="PIRSF029171">
    <property type="entry name" value="Esterase_LipA"/>
    <property type="match status" value="1"/>
</dbReference>
<dbReference type="AlphaFoldDB" id="A0A6G9Y8R8"/>
<dbReference type="InterPro" id="IPR029058">
    <property type="entry name" value="AB_hydrolase_fold"/>
</dbReference>
<sequence>MTIPFAMEAALTRNMGTASEVAPVPPVEEIASRRPQLPEFDPFYYPPEGIRHLPPGATIRVRRVRVALFGLVAQRIPAWQLLYRTCDLHGVPEVSVTTVLLPPGADPAEPRPLVSFQCAIDAVASKCFPSYALRRGARALGSIPQLELPLIASALARGWAVSVPDHGGIGGRFGVPREPGYRALDGIRACLNFAPLGLSATTSVALWGYSGGGLATAWAAEMADEYAPELRIVGAVAASPVGDPAAAFVRMNGTMFAGFAAVFTAGLRKAYPDLDRLLTESLDMRYLTWLRDIESAATFPLLYRFARRDINRYSSSGLAALLAEPGMCTILDDIRPGGCAPSMPMLVLQGVYDEVIAVADVDAHVERYRAAGARVRYLRDRLSTHLLLQYLGLPVMVDWLADRFAGRPPAPHGTETVWSVTFGRRALLGQLRFAGLLARMLFGRTIRVSRP</sequence>
<keyword evidence="2" id="KW-1185">Reference proteome</keyword>
<gene>
    <name evidence="1" type="ORF">F5544_08330</name>
</gene>
<dbReference type="KEGG" id="nah:F5544_08330"/>
<dbReference type="EMBL" id="CP046172">
    <property type="protein sequence ID" value="QIS09568.1"/>
    <property type="molecule type" value="Genomic_DNA"/>
</dbReference>
<reference evidence="1 2" key="1">
    <citation type="journal article" date="2019" name="ACS Chem. Biol.">
        <title>Identification and Mobilization of a Cryptic Antibiotic Biosynthesis Gene Locus from a Human-Pathogenic Nocardia Isolate.</title>
        <authorList>
            <person name="Herisse M."/>
            <person name="Ishida K."/>
            <person name="Porter J.L."/>
            <person name="Howden B."/>
            <person name="Hertweck C."/>
            <person name="Stinear T.P."/>
            <person name="Pidot S.J."/>
        </authorList>
    </citation>
    <scope>NUCLEOTIDE SEQUENCE [LARGE SCALE GENOMIC DNA]</scope>
    <source>
        <strain evidence="1 2">AUSMDU00012717</strain>
    </source>
</reference>
<dbReference type="Gene3D" id="3.40.50.1820">
    <property type="entry name" value="alpha/beta hydrolase"/>
    <property type="match status" value="1"/>
</dbReference>
<proteinExistence type="predicted"/>